<evidence type="ECO:0000313" key="9">
    <source>
        <dbReference type="EMBL" id="KST68422.1"/>
    </source>
</evidence>
<evidence type="ECO:0000313" key="8">
    <source>
        <dbReference type="EMBL" id="KST67953.1"/>
    </source>
</evidence>
<dbReference type="InterPro" id="IPR050736">
    <property type="entry name" value="Sensor_HK_Regulatory"/>
</dbReference>
<keyword evidence="4" id="KW-0418">Kinase</keyword>
<evidence type="ECO:0000313" key="10">
    <source>
        <dbReference type="Proteomes" id="UP000053372"/>
    </source>
</evidence>
<keyword evidence="6" id="KW-0812">Transmembrane</keyword>
<feature type="domain" description="Histidine kinase" evidence="7">
    <location>
        <begin position="76"/>
        <end position="313"/>
    </location>
</feature>
<dbReference type="GO" id="GO:0000155">
    <property type="term" value="F:phosphorelay sensor kinase activity"/>
    <property type="evidence" value="ECO:0007669"/>
    <property type="project" value="InterPro"/>
</dbReference>
<evidence type="ECO:0000256" key="1">
    <source>
        <dbReference type="ARBA" id="ARBA00000085"/>
    </source>
</evidence>
<dbReference type="InterPro" id="IPR036097">
    <property type="entry name" value="HisK_dim/P_sf"/>
</dbReference>
<evidence type="ECO:0000256" key="6">
    <source>
        <dbReference type="SAM" id="Phobius"/>
    </source>
</evidence>
<proteinExistence type="predicted"/>
<evidence type="ECO:0000256" key="5">
    <source>
        <dbReference type="ARBA" id="ARBA00023012"/>
    </source>
</evidence>
<evidence type="ECO:0000256" key="3">
    <source>
        <dbReference type="ARBA" id="ARBA00022679"/>
    </source>
</evidence>
<dbReference type="SUPFAM" id="SSF47384">
    <property type="entry name" value="Homodimeric domain of signal transducing histidine kinase"/>
    <property type="match status" value="1"/>
</dbReference>
<dbReference type="PROSITE" id="PS50109">
    <property type="entry name" value="HIS_KIN"/>
    <property type="match status" value="1"/>
</dbReference>
<gene>
    <name evidence="8" type="ORF">BC008_31675</name>
    <name evidence="9" type="ORF">BC008_33450</name>
</gene>
<dbReference type="PANTHER" id="PTHR43711:SF1">
    <property type="entry name" value="HISTIDINE KINASE 1"/>
    <property type="match status" value="1"/>
</dbReference>
<accession>A0A0V7ZW19</accession>
<protein>
    <recommendedName>
        <fullName evidence="2">histidine kinase</fullName>
        <ecNumber evidence="2">2.7.13.3</ecNumber>
    </recommendedName>
</protein>
<organism evidence="9 10">
    <name type="scientific">Mastigocoleus testarum BC008</name>
    <dbReference type="NCBI Taxonomy" id="371196"/>
    <lineage>
        <taxon>Bacteria</taxon>
        <taxon>Bacillati</taxon>
        <taxon>Cyanobacteriota</taxon>
        <taxon>Cyanophyceae</taxon>
        <taxon>Nostocales</taxon>
        <taxon>Hapalosiphonaceae</taxon>
        <taxon>Mastigocoleus</taxon>
    </lineage>
</organism>
<keyword evidence="5" id="KW-0902">Two-component regulatory system</keyword>
<dbReference type="Gene3D" id="1.10.287.130">
    <property type="match status" value="1"/>
</dbReference>
<comment type="caution">
    <text evidence="9">The sequence shown here is derived from an EMBL/GenBank/DDBJ whole genome shotgun (WGS) entry which is preliminary data.</text>
</comment>
<dbReference type="Pfam" id="PF00512">
    <property type="entry name" value="HisKA"/>
    <property type="match status" value="1"/>
</dbReference>
<dbReference type="PANTHER" id="PTHR43711">
    <property type="entry name" value="TWO-COMPONENT HISTIDINE KINASE"/>
    <property type="match status" value="1"/>
</dbReference>
<dbReference type="Proteomes" id="UP000053372">
    <property type="component" value="Unassembled WGS sequence"/>
</dbReference>
<dbReference type="SMART" id="SM00388">
    <property type="entry name" value="HisKA"/>
    <property type="match status" value="1"/>
</dbReference>
<keyword evidence="3" id="KW-0808">Transferase</keyword>
<dbReference type="InterPro" id="IPR005467">
    <property type="entry name" value="His_kinase_dom"/>
</dbReference>
<dbReference type="SUPFAM" id="SSF55874">
    <property type="entry name" value="ATPase domain of HSP90 chaperone/DNA topoisomerase II/histidine kinase"/>
    <property type="match status" value="1"/>
</dbReference>
<comment type="catalytic activity">
    <reaction evidence="1">
        <text>ATP + protein L-histidine = ADP + protein N-phospho-L-histidine.</text>
        <dbReference type="EC" id="2.7.13.3"/>
    </reaction>
</comment>
<keyword evidence="6" id="KW-1133">Transmembrane helix</keyword>
<feature type="transmembrane region" description="Helical" evidence="6">
    <location>
        <begin position="6"/>
        <end position="23"/>
    </location>
</feature>
<name>A0A0V7ZW19_9CYAN</name>
<dbReference type="InterPro" id="IPR003661">
    <property type="entry name" value="HisK_dim/P_dom"/>
</dbReference>
<dbReference type="AlphaFoldDB" id="A0A0V7ZW19"/>
<sequence length="325" mass="36679">MCWDNWIYLLIGLIFGLGISKLIQNLSKQKKTWDNNSSVPKDLLAKSTINNTDEYNELAYQMAQEMSDFKGGFLARVTHELRSPLNGLIGLHQLILEDLCESPSEEREFISQAHERALILLKLLDEILKVARADYGANKLDTQPVPISKLFQEVYELNYMLAANRNFPFTVKSPQPEIYAFADKGWLRQVLNNLVSTTIAHMEEGKICLSAINSINNDMIHIWLDVPNHALLDQEPVGLISSVKQQPQVSNISERKAITINENDGRTSSGMKLLLNQTLLDTMKGKLEVISLPENHHEVDTLTRIQVSIPRANSEVESLATESEN</sequence>
<dbReference type="CDD" id="cd00082">
    <property type="entry name" value="HisKA"/>
    <property type="match status" value="1"/>
</dbReference>
<dbReference type="RefSeq" id="WP_027843051.1">
    <property type="nucleotide sequence ID" value="NZ_LMTZ01000066.1"/>
</dbReference>
<dbReference type="EMBL" id="LMTZ01000083">
    <property type="protein sequence ID" value="KST67953.1"/>
    <property type="molecule type" value="Genomic_DNA"/>
</dbReference>
<evidence type="ECO:0000256" key="4">
    <source>
        <dbReference type="ARBA" id="ARBA00022777"/>
    </source>
</evidence>
<evidence type="ECO:0000256" key="2">
    <source>
        <dbReference type="ARBA" id="ARBA00012438"/>
    </source>
</evidence>
<dbReference type="Gene3D" id="3.30.565.10">
    <property type="entry name" value="Histidine kinase-like ATPase, C-terminal domain"/>
    <property type="match status" value="1"/>
</dbReference>
<reference evidence="9 10" key="1">
    <citation type="journal article" date="2015" name="Genome Announc.">
        <title>Draft Genome of the Euendolithic (true boring) Cyanobacterium Mastigocoleus testarum strain BC008.</title>
        <authorList>
            <person name="Guida B.S."/>
            <person name="Garcia-Pichel F."/>
        </authorList>
    </citation>
    <scope>NUCLEOTIDE SEQUENCE [LARGE SCALE GENOMIC DNA]</scope>
    <source>
        <strain evidence="9 10">BC008</strain>
    </source>
</reference>
<dbReference type="EMBL" id="LMTZ01000066">
    <property type="protein sequence ID" value="KST68422.1"/>
    <property type="molecule type" value="Genomic_DNA"/>
</dbReference>
<dbReference type="OrthoDB" id="505938at2"/>
<dbReference type="EC" id="2.7.13.3" evidence="2"/>
<dbReference type="InterPro" id="IPR036890">
    <property type="entry name" value="HATPase_C_sf"/>
</dbReference>
<keyword evidence="6" id="KW-0472">Membrane</keyword>
<evidence type="ECO:0000259" key="7">
    <source>
        <dbReference type="PROSITE" id="PS50109"/>
    </source>
</evidence>
<keyword evidence="10" id="KW-1185">Reference proteome</keyword>